<proteinExistence type="predicted"/>
<organism evidence="2 3">
    <name type="scientific">Blautia pseudococcoides</name>
    <dbReference type="NCBI Taxonomy" id="1796616"/>
    <lineage>
        <taxon>Bacteria</taxon>
        <taxon>Bacillati</taxon>
        <taxon>Bacillota</taxon>
        <taxon>Clostridia</taxon>
        <taxon>Lachnospirales</taxon>
        <taxon>Lachnospiraceae</taxon>
        <taxon>Blautia</taxon>
    </lineage>
</organism>
<dbReference type="EMBL" id="CP015405">
    <property type="protein sequence ID" value="ANU77681.1"/>
    <property type="molecule type" value="Genomic_DNA"/>
</dbReference>
<feature type="chain" id="PRO_5008887899" evidence="1">
    <location>
        <begin position="26"/>
        <end position="179"/>
    </location>
</feature>
<dbReference type="RefSeq" id="WP_065543787.1">
    <property type="nucleotide sequence ID" value="NZ_CP015405.2"/>
</dbReference>
<dbReference type="KEGG" id="byl:A4V09_19190"/>
<keyword evidence="1" id="KW-0732">Signal</keyword>
<gene>
    <name evidence="2" type="ORF">A4V09_19190</name>
</gene>
<dbReference type="STRING" id="1796616.A4V09_19190"/>
<dbReference type="OrthoDB" id="108551at186803"/>
<evidence type="ECO:0000313" key="3">
    <source>
        <dbReference type="Proteomes" id="UP000092574"/>
    </source>
</evidence>
<dbReference type="AlphaFoldDB" id="A0A1C7IDE7"/>
<accession>A0A1C7IDE7</accession>
<sequence>MKKTRILGLVALGAVISTTAVPVLAAATADGTTNITYSANSASSDDADWVMSFPKSVTLTDFNNAKEKGQSLKFAITDKADPTNPYSGTRTVSVTAGTTAAPYDSTTGLALTRGQNATGDAVMHLTDSTKADLTAGNKKIVDLSKDAADNAGYAYLTTTNADGDFSGTVSFTFTDNSTN</sequence>
<protein>
    <submittedName>
        <fullName evidence="2">Uncharacterized protein</fullName>
    </submittedName>
</protein>
<feature type="signal peptide" evidence="1">
    <location>
        <begin position="1"/>
        <end position="25"/>
    </location>
</feature>
<reference evidence="2" key="1">
    <citation type="submission" date="2017-04" db="EMBL/GenBank/DDBJ databases">
        <title>Complete Genome Sequences of Twelve Strains of a Stable Defined Moderately Diverse Mouse Microbiota 2 (sDMDMm2).</title>
        <authorList>
            <person name="Uchimura Y."/>
            <person name="Wyss M."/>
            <person name="Brugiroux S."/>
            <person name="Limenitakis J.P."/>
            <person name="Stecher B."/>
            <person name="McCoy K.D."/>
            <person name="Macpherson A.J."/>
        </authorList>
    </citation>
    <scope>NUCLEOTIDE SEQUENCE</scope>
    <source>
        <strain evidence="2">YL58</strain>
    </source>
</reference>
<evidence type="ECO:0000256" key="1">
    <source>
        <dbReference type="SAM" id="SignalP"/>
    </source>
</evidence>
<name>A0A1C7IDE7_9FIRM</name>
<evidence type="ECO:0000313" key="2">
    <source>
        <dbReference type="EMBL" id="ANU77681.1"/>
    </source>
</evidence>
<keyword evidence="3" id="KW-1185">Reference proteome</keyword>
<dbReference type="Proteomes" id="UP000092574">
    <property type="component" value="Chromosome"/>
</dbReference>